<dbReference type="InterPro" id="IPR019201">
    <property type="entry name" value="DUF2065"/>
</dbReference>
<protein>
    <recommendedName>
        <fullName evidence="4">DUF2065 domain-containing protein</fullName>
    </recommendedName>
</protein>
<keyword evidence="3" id="KW-1185">Reference proteome</keyword>
<comment type="caution">
    <text evidence="2">The sequence shown here is derived from an EMBL/GenBank/DDBJ whole genome shotgun (WGS) entry which is preliminary data.</text>
</comment>
<organism evidence="2 3">
    <name type="scientific">Sulfuritortus calidifontis</name>
    <dbReference type="NCBI Taxonomy" id="1914471"/>
    <lineage>
        <taxon>Bacteria</taxon>
        <taxon>Pseudomonadati</taxon>
        <taxon>Pseudomonadota</taxon>
        <taxon>Betaproteobacteria</taxon>
        <taxon>Nitrosomonadales</taxon>
        <taxon>Thiobacillaceae</taxon>
        <taxon>Sulfuritortus</taxon>
    </lineage>
</organism>
<reference evidence="2 3" key="1">
    <citation type="submission" date="2019-03" db="EMBL/GenBank/DDBJ databases">
        <title>Genomic Encyclopedia of Type Strains, Phase IV (KMG-IV): sequencing the most valuable type-strain genomes for metagenomic binning, comparative biology and taxonomic classification.</title>
        <authorList>
            <person name="Goeker M."/>
        </authorList>
    </citation>
    <scope>NUCLEOTIDE SEQUENCE [LARGE SCALE GENOMIC DNA]</scope>
    <source>
        <strain evidence="2 3">DSM 103923</strain>
    </source>
</reference>
<dbReference type="AlphaFoldDB" id="A0A4R3JSB5"/>
<name>A0A4R3JSB5_9PROT</name>
<dbReference type="Proteomes" id="UP000295135">
    <property type="component" value="Unassembled WGS sequence"/>
</dbReference>
<proteinExistence type="predicted"/>
<feature type="transmembrane region" description="Helical" evidence="1">
    <location>
        <begin position="16"/>
        <end position="34"/>
    </location>
</feature>
<evidence type="ECO:0008006" key="4">
    <source>
        <dbReference type="Google" id="ProtNLM"/>
    </source>
</evidence>
<keyword evidence="1" id="KW-0472">Membrane</keyword>
<evidence type="ECO:0000256" key="1">
    <source>
        <dbReference type="SAM" id="Phobius"/>
    </source>
</evidence>
<feature type="transmembrane region" description="Helical" evidence="1">
    <location>
        <begin position="54"/>
        <end position="72"/>
    </location>
</feature>
<gene>
    <name evidence="2" type="ORF">EDC61_11721</name>
</gene>
<sequence length="73" mass="8143">MAAVGQVRGAVNLEDMLLPALALMLLIEGLLPFLSPRTWREAFTRMTQLNDGQIRFMGLISMLAGLLLLLLFR</sequence>
<dbReference type="EMBL" id="SLZY01000017">
    <property type="protein sequence ID" value="TCS70117.1"/>
    <property type="molecule type" value="Genomic_DNA"/>
</dbReference>
<evidence type="ECO:0000313" key="2">
    <source>
        <dbReference type="EMBL" id="TCS70117.1"/>
    </source>
</evidence>
<dbReference type="RefSeq" id="WP_420856653.1">
    <property type="nucleotide sequence ID" value="NZ_AP018721.1"/>
</dbReference>
<dbReference type="Pfam" id="PF09838">
    <property type="entry name" value="DUF2065"/>
    <property type="match status" value="1"/>
</dbReference>
<keyword evidence="1" id="KW-0812">Transmembrane</keyword>
<dbReference type="PANTHER" id="PTHR38602:SF1">
    <property type="entry name" value="INNER MEMBRANE PROTEIN"/>
    <property type="match status" value="1"/>
</dbReference>
<dbReference type="PANTHER" id="PTHR38602">
    <property type="entry name" value="INNER MEMBRANE PROTEIN-RELATED"/>
    <property type="match status" value="1"/>
</dbReference>
<keyword evidence="1" id="KW-1133">Transmembrane helix</keyword>
<evidence type="ECO:0000313" key="3">
    <source>
        <dbReference type="Proteomes" id="UP000295135"/>
    </source>
</evidence>
<accession>A0A4R3JSB5</accession>